<proteinExistence type="predicted"/>
<dbReference type="Proteomes" id="UP000001194">
    <property type="component" value="Unassembled WGS sequence"/>
</dbReference>
<dbReference type="EMBL" id="DS547115">
    <property type="protein sequence ID" value="EDR05090.1"/>
    <property type="molecule type" value="Genomic_DNA"/>
</dbReference>
<evidence type="ECO:0000313" key="1">
    <source>
        <dbReference type="EMBL" id="EDR05090.1"/>
    </source>
</evidence>
<dbReference type="RefSeq" id="XP_001884480.1">
    <property type="nucleotide sequence ID" value="XM_001884445.1"/>
</dbReference>
<name>B0DKM4_LACBS</name>
<dbReference type="AlphaFoldDB" id="B0DKM4"/>
<gene>
    <name evidence="1" type="ORF">LACBIDRAFT_303905</name>
</gene>
<dbReference type="KEGG" id="lbc:LACBIDRAFT_303905"/>
<organism evidence="2">
    <name type="scientific">Laccaria bicolor (strain S238N-H82 / ATCC MYA-4686)</name>
    <name type="common">Bicoloured deceiver</name>
    <name type="synonym">Laccaria laccata var. bicolor</name>
    <dbReference type="NCBI Taxonomy" id="486041"/>
    <lineage>
        <taxon>Eukaryota</taxon>
        <taxon>Fungi</taxon>
        <taxon>Dikarya</taxon>
        <taxon>Basidiomycota</taxon>
        <taxon>Agaricomycotina</taxon>
        <taxon>Agaricomycetes</taxon>
        <taxon>Agaricomycetidae</taxon>
        <taxon>Agaricales</taxon>
        <taxon>Agaricineae</taxon>
        <taxon>Hydnangiaceae</taxon>
        <taxon>Laccaria</taxon>
    </lineage>
</organism>
<dbReference type="InParanoid" id="B0DKM4"/>
<dbReference type="GeneID" id="6079961"/>
<reference evidence="1 2" key="1">
    <citation type="journal article" date="2008" name="Nature">
        <title>The genome of Laccaria bicolor provides insights into mycorrhizal symbiosis.</title>
        <authorList>
            <person name="Martin F."/>
            <person name="Aerts A."/>
            <person name="Ahren D."/>
            <person name="Brun A."/>
            <person name="Danchin E.G.J."/>
            <person name="Duchaussoy F."/>
            <person name="Gibon J."/>
            <person name="Kohler A."/>
            <person name="Lindquist E."/>
            <person name="Pereda V."/>
            <person name="Salamov A."/>
            <person name="Shapiro H.J."/>
            <person name="Wuyts J."/>
            <person name="Blaudez D."/>
            <person name="Buee M."/>
            <person name="Brokstein P."/>
            <person name="Canbaeck B."/>
            <person name="Cohen D."/>
            <person name="Courty P.E."/>
            <person name="Coutinho P.M."/>
            <person name="Delaruelle C."/>
            <person name="Detter J.C."/>
            <person name="Deveau A."/>
            <person name="DiFazio S."/>
            <person name="Duplessis S."/>
            <person name="Fraissinet-Tachet L."/>
            <person name="Lucic E."/>
            <person name="Frey-Klett P."/>
            <person name="Fourrey C."/>
            <person name="Feussner I."/>
            <person name="Gay G."/>
            <person name="Grimwood J."/>
            <person name="Hoegger P.J."/>
            <person name="Jain P."/>
            <person name="Kilaru S."/>
            <person name="Labbe J."/>
            <person name="Lin Y.C."/>
            <person name="Legue V."/>
            <person name="Le Tacon F."/>
            <person name="Marmeisse R."/>
            <person name="Melayah D."/>
            <person name="Montanini B."/>
            <person name="Muratet M."/>
            <person name="Nehls U."/>
            <person name="Niculita-Hirzel H."/>
            <person name="Oudot-Le Secq M.P."/>
            <person name="Peter M."/>
            <person name="Quesneville H."/>
            <person name="Rajashekar B."/>
            <person name="Reich M."/>
            <person name="Rouhier N."/>
            <person name="Schmutz J."/>
            <person name="Yin T."/>
            <person name="Chalot M."/>
            <person name="Henrissat B."/>
            <person name="Kuees U."/>
            <person name="Lucas S."/>
            <person name="Van de Peer Y."/>
            <person name="Podila G.K."/>
            <person name="Polle A."/>
            <person name="Pukkila P.J."/>
            <person name="Richardson P.M."/>
            <person name="Rouze P."/>
            <person name="Sanders I.R."/>
            <person name="Stajich J.E."/>
            <person name="Tunlid A."/>
            <person name="Tuskan G."/>
            <person name="Grigoriev I.V."/>
        </authorList>
    </citation>
    <scope>NUCLEOTIDE SEQUENCE [LARGE SCALE GENOMIC DNA]</scope>
    <source>
        <strain evidence="2">S238N-H82 / ATCC MYA-4686</strain>
    </source>
</reference>
<keyword evidence="2" id="KW-1185">Reference proteome</keyword>
<dbReference type="HOGENOM" id="CLU_2527852_0_0_1"/>
<accession>B0DKM4</accession>
<evidence type="ECO:0000313" key="2">
    <source>
        <dbReference type="Proteomes" id="UP000001194"/>
    </source>
</evidence>
<protein>
    <submittedName>
        <fullName evidence="1">Predicted protein</fullName>
    </submittedName>
</protein>
<sequence length="84" mass="9659">MRDFSDYGQDLPCSEGAHCPGARWCLSLSVSMSNRCTCLEERWQLKPFPDVDDIPFLDISSCFKFPCVRRLSLPRIFSLINIKV</sequence>